<sequence>MTQTAQQTTGHVSTARGLLHRDHRWLGREVEDTASGRRGILRAIAPDGDKPRPVAWLQPTGGGLEWTTDPGALANPAPLTPDTHQGEAW</sequence>
<protein>
    <submittedName>
        <fullName evidence="2">Uncharacterized protein</fullName>
    </submittedName>
</protein>
<evidence type="ECO:0000313" key="2">
    <source>
        <dbReference type="EMBL" id="GGN47490.1"/>
    </source>
</evidence>
<feature type="compositionally biased region" description="Polar residues" evidence="1">
    <location>
        <begin position="1"/>
        <end position="12"/>
    </location>
</feature>
<dbReference type="EMBL" id="BMML01000075">
    <property type="protein sequence ID" value="GGN47490.1"/>
    <property type="molecule type" value="Genomic_DNA"/>
</dbReference>
<dbReference type="Proteomes" id="UP000653411">
    <property type="component" value="Unassembled WGS sequence"/>
</dbReference>
<feature type="region of interest" description="Disordered" evidence="1">
    <location>
        <begin position="1"/>
        <end position="22"/>
    </location>
</feature>
<evidence type="ECO:0000313" key="3">
    <source>
        <dbReference type="Proteomes" id="UP000653411"/>
    </source>
</evidence>
<dbReference type="AlphaFoldDB" id="A0A918CY67"/>
<dbReference type="RefSeq" id="WP_229713994.1">
    <property type="nucleotide sequence ID" value="NZ_BMML01000075.1"/>
</dbReference>
<reference evidence="2" key="1">
    <citation type="journal article" date="2014" name="Int. J. Syst. Evol. Microbiol.">
        <title>Complete genome sequence of Corynebacterium casei LMG S-19264T (=DSM 44701T), isolated from a smear-ripened cheese.</title>
        <authorList>
            <consortium name="US DOE Joint Genome Institute (JGI-PGF)"/>
            <person name="Walter F."/>
            <person name="Albersmeier A."/>
            <person name="Kalinowski J."/>
            <person name="Ruckert C."/>
        </authorList>
    </citation>
    <scope>NUCLEOTIDE SEQUENCE</scope>
    <source>
        <strain evidence="2">CGMCC 4.7110</strain>
    </source>
</reference>
<gene>
    <name evidence="2" type="ORF">GCM10011578_101080</name>
</gene>
<accession>A0A918CY67</accession>
<evidence type="ECO:0000256" key="1">
    <source>
        <dbReference type="SAM" id="MobiDB-lite"/>
    </source>
</evidence>
<feature type="region of interest" description="Disordered" evidence="1">
    <location>
        <begin position="42"/>
        <end position="89"/>
    </location>
</feature>
<organism evidence="2 3">
    <name type="scientific">Streptomyces fuscichromogenes</name>
    <dbReference type="NCBI Taxonomy" id="1324013"/>
    <lineage>
        <taxon>Bacteria</taxon>
        <taxon>Bacillati</taxon>
        <taxon>Actinomycetota</taxon>
        <taxon>Actinomycetes</taxon>
        <taxon>Kitasatosporales</taxon>
        <taxon>Streptomycetaceae</taxon>
        <taxon>Streptomyces</taxon>
    </lineage>
</organism>
<name>A0A918CY67_9ACTN</name>
<proteinExistence type="predicted"/>
<keyword evidence="3" id="KW-1185">Reference proteome</keyword>
<comment type="caution">
    <text evidence="2">The sequence shown here is derived from an EMBL/GenBank/DDBJ whole genome shotgun (WGS) entry which is preliminary data.</text>
</comment>
<reference evidence="2" key="2">
    <citation type="submission" date="2020-09" db="EMBL/GenBank/DDBJ databases">
        <authorList>
            <person name="Sun Q."/>
            <person name="Zhou Y."/>
        </authorList>
    </citation>
    <scope>NUCLEOTIDE SEQUENCE</scope>
    <source>
        <strain evidence="2">CGMCC 4.7110</strain>
    </source>
</reference>